<dbReference type="Proteomes" id="UP000246894">
    <property type="component" value="Chromosome"/>
</dbReference>
<dbReference type="OrthoDB" id="5099901at2"/>
<gene>
    <name evidence="2" type="ORF">AURMO_01393</name>
</gene>
<reference evidence="2 3" key="1">
    <citation type="submission" date="2017-10" db="EMBL/GenBank/DDBJ databases">
        <title>Genome of an Actinobacterium that displays light-enhanced growth.</title>
        <authorList>
            <person name="Maresca J.A."/>
            <person name="Hempel P."/>
            <person name="Shevchenko O."/>
            <person name="Miller K.J."/>
            <person name="Hahn M.W."/>
        </authorList>
    </citation>
    <scope>NUCLEOTIDE SEQUENCE [LARGE SCALE GENOMIC DNA]</scope>
    <source>
        <strain evidence="2 3">MWH-Mo1</strain>
    </source>
</reference>
<keyword evidence="1" id="KW-0732">Signal</keyword>
<protein>
    <recommendedName>
        <fullName evidence="4">WxL domain-containing protein</fullName>
    </recommendedName>
</protein>
<dbReference type="EMBL" id="CP023994">
    <property type="protein sequence ID" value="AWR21983.1"/>
    <property type="molecule type" value="Genomic_DNA"/>
</dbReference>
<evidence type="ECO:0000313" key="3">
    <source>
        <dbReference type="Proteomes" id="UP000246894"/>
    </source>
</evidence>
<evidence type="ECO:0008006" key="4">
    <source>
        <dbReference type="Google" id="ProtNLM"/>
    </source>
</evidence>
<keyword evidence="3" id="KW-1185">Reference proteome</keyword>
<feature type="chain" id="PRO_5016458386" description="WxL domain-containing protein" evidence="1">
    <location>
        <begin position="30"/>
        <end position="354"/>
    </location>
</feature>
<dbReference type="KEGG" id="aum:AURMO_01393"/>
<proteinExistence type="predicted"/>
<feature type="signal peptide" evidence="1">
    <location>
        <begin position="1"/>
        <end position="29"/>
    </location>
</feature>
<name>A0A2Z3S4G0_9MICO</name>
<evidence type="ECO:0000313" key="2">
    <source>
        <dbReference type="EMBL" id="AWR21983.1"/>
    </source>
</evidence>
<sequence length="354" mass="34397" precursor="true">MKLNKKSMFGAAAIASVALIAGAVGAASAATQSNGSDGPIYFANGDTGAFITDGASNAWAGNFTASSSASDVALPPIACPSTATGAYGFLAPAGSERTKASWSAYKVDAFVSGTKNVNLPDLSPTSMINGTPGQAAVKASGGNYSLGIACTTNNGVTIVGAYYRSIAVTASTGAFTFAATSDVSSTPAPSAVTTGNIALSATTVAAVDGPLSLSVPAGAAATFGAPSLVNNRSTTTGTLPNITVNDGRISTRQGWTLTATVADFVNSADSANTISKANLGIAPAIVVGSTTAAGVTAGTATVAGSATYGALFAEAAPNSAVGTTVLNGSLTFVAPQDKAAGTYTSTLTLTLVSK</sequence>
<accession>A0A2Z3S4G0</accession>
<organism evidence="2 3">
    <name type="scientific">Aurantimicrobium photophilum</name>
    <dbReference type="NCBI Taxonomy" id="1987356"/>
    <lineage>
        <taxon>Bacteria</taxon>
        <taxon>Bacillati</taxon>
        <taxon>Actinomycetota</taxon>
        <taxon>Actinomycetes</taxon>
        <taxon>Micrococcales</taxon>
        <taxon>Microbacteriaceae</taxon>
        <taxon>Aurantimicrobium</taxon>
    </lineage>
</organism>
<dbReference type="AlphaFoldDB" id="A0A2Z3S4G0"/>
<evidence type="ECO:0000256" key="1">
    <source>
        <dbReference type="SAM" id="SignalP"/>
    </source>
</evidence>
<dbReference type="RefSeq" id="WP_110234340.1">
    <property type="nucleotide sequence ID" value="NZ_CP023994.1"/>
</dbReference>